<comment type="caution">
    <text evidence="1">The sequence shown here is derived from an EMBL/GenBank/DDBJ whole genome shotgun (WGS) entry which is preliminary data.</text>
</comment>
<gene>
    <name evidence="1" type="ORF">BWY04_01033</name>
</gene>
<name>A0A1V5ZLL7_9BACT</name>
<protein>
    <submittedName>
        <fullName evidence="1">Uncharacterized protein</fullName>
    </submittedName>
</protein>
<dbReference type="EMBL" id="MWDB01000023">
    <property type="protein sequence ID" value="OQB41147.1"/>
    <property type="molecule type" value="Genomic_DNA"/>
</dbReference>
<dbReference type="AlphaFoldDB" id="A0A1V5ZLL7"/>
<reference evidence="1" key="1">
    <citation type="submission" date="2017-02" db="EMBL/GenBank/DDBJ databases">
        <title>Delving into the versatile metabolic prowess of the omnipresent phylum Bacteroidetes.</title>
        <authorList>
            <person name="Nobu M.K."/>
            <person name="Mei R."/>
            <person name="Narihiro T."/>
            <person name="Kuroda K."/>
            <person name="Liu W.-T."/>
        </authorList>
    </citation>
    <scope>NUCLEOTIDE SEQUENCE</scope>
    <source>
        <strain evidence="1">ADurb.Bin160</strain>
    </source>
</reference>
<accession>A0A1V5ZLL7</accession>
<sequence>MTATNSSNAQTEDRIEIKSNVEKLEMFSDQYPFSLSLRIKNFEDEKQFIKYIRHCEKMVRGSIEYKLWRNYITDILGVTECVLTHEKLDETSIEIHHHIPSLFILIKSIILKNIDEDKEFSTFEISTECIEIHYKNQIGYVSIISSLHEKFHNGFLEIPIEMIRGNYNFFIQNYFKYLDDTDLETINQRIKINKKNIQDKMIWSKDNYPGILTG</sequence>
<organism evidence="1">
    <name type="scientific">candidate division CPR1 bacterium ADurb.Bin160</name>
    <dbReference type="NCBI Taxonomy" id="1852826"/>
    <lineage>
        <taxon>Bacteria</taxon>
        <taxon>candidate division CPR1</taxon>
    </lineage>
</organism>
<proteinExistence type="predicted"/>
<evidence type="ECO:0000313" key="1">
    <source>
        <dbReference type="EMBL" id="OQB41147.1"/>
    </source>
</evidence>
<dbReference type="Proteomes" id="UP000485621">
    <property type="component" value="Unassembled WGS sequence"/>
</dbReference>